<dbReference type="Pfam" id="PF12686">
    <property type="entry name" value="DUF3800"/>
    <property type="match status" value="1"/>
</dbReference>
<gene>
    <name evidence="1" type="ORF">QU24_23305</name>
</gene>
<reference evidence="1 2" key="1">
    <citation type="submission" date="2014-11" db="EMBL/GenBank/DDBJ databases">
        <title>Genome sequencing of Pantoea rodasii ND03.</title>
        <authorList>
            <person name="Muhamad Yunos N.Y."/>
            <person name="Chan K.-G."/>
        </authorList>
    </citation>
    <scope>NUCLEOTIDE SEQUENCE [LARGE SCALE GENOMIC DNA]</scope>
    <source>
        <strain evidence="1 2">ND03</strain>
    </source>
</reference>
<name>A0A0B1QY47_9GAMM</name>
<proteinExistence type="predicted"/>
<dbReference type="EMBL" id="JTJJ01000116">
    <property type="protein sequence ID" value="KHJ65678.1"/>
    <property type="molecule type" value="Genomic_DNA"/>
</dbReference>
<protein>
    <recommendedName>
        <fullName evidence="3">DUF3800 domain-containing protein</fullName>
    </recommendedName>
</protein>
<evidence type="ECO:0000313" key="2">
    <source>
        <dbReference type="Proteomes" id="UP000030853"/>
    </source>
</evidence>
<dbReference type="Proteomes" id="UP000030853">
    <property type="component" value="Unassembled WGS sequence"/>
</dbReference>
<evidence type="ECO:0008006" key="3">
    <source>
        <dbReference type="Google" id="ProtNLM"/>
    </source>
</evidence>
<accession>A0A0B1QY47</accession>
<dbReference type="AlphaFoldDB" id="A0A0B1QY47"/>
<sequence length="350" mass="40092">MKTFAMDESGYTGYDLLHKSQPWQGAVAVDITHEEAENLIRRHFPKLQATELKFSKLKRRPTNQKALYNLQQDVLNNFPCVTCVSNKRYMLILMFIDHAVEPSYHDKGFNLYKHGGNHNMASLMFYAGPAYFGRDFEAILEAFQFAMREKSDVAIEALISSIWDVGWQLLKEVLGPLALGHPACINAILNKDVSTDASLILLQSVITRTEIMTDGIYRIEHDRSENLRRYNEHLSFLIGCKMPAEFRQSDIASIRFPLKLTEVYQVDSKDSPAVQLCDILVGGAVAAAEQLMKEKSFSFYSPLKLYRDDQIIHFLPEVDFKRQREFRQGSQGGQLIDFLQSEFNRSRSSD</sequence>
<dbReference type="RefSeq" id="WP_039336106.1">
    <property type="nucleotide sequence ID" value="NZ_JTJJ01000116.1"/>
</dbReference>
<dbReference type="InterPro" id="IPR024524">
    <property type="entry name" value="DUF3800"/>
</dbReference>
<comment type="caution">
    <text evidence="1">The sequence shown here is derived from an EMBL/GenBank/DDBJ whole genome shotgun (WGS) entry which is preliminary data.</text>
</comment>
<organism evidence="1 2">
    <name type="scientific">Pantoea rodasii</name>
    <dbReference type="NCBI Taxonomy" id="1076549"/>
    <lineage>
        <taxon>Bacteria</taxon>
        <taxon>Pseudomonadati</taxon>
        <taxon>Pseudomonadota</taxon>
        <taxon>Gammaproteobacteria</taxon>
        <taxon>Enterobacterales</taxon>
        <taxon>Erwiniaceae</taxon>
        <taxon>Pantoea</taxon>
    </lineage>
</organism>
<evidence type="ECO:0000313" key="1">
    <source>
        <dbReference type="EMBL" id="KHJ65678.1"/>
    </source>
</evidence>